<feature type="signal peptide" evidence="2">
    <location>
        <begin position="1"/>
        <end position="24"/>
    </location>
</feature>
<comment type="caution">
    <text evidence="3">The sequence shown here is derived from an EMBL/GenBank/DDBJ whole genome shotgun (WGS) entry which is preliminary data.</text>
</comment>
<accession>A0ABT9BRX2</accession>
<keyword evidence="2" id="KW-0732">Signal</keyword>
<sequence length="158" mass="15956">MRTLTDSKTAIAFAAGLTLVGALAGCSTTTSPTDDTTDATMPDTTEETSSPTDTTDSGDATYADGTYSATGQYQSPNGTETLDVTITLQDDIITDVQVVGEGTNPNTIRYQGEFIGGIAAIVVGKDIDEISVSKVAGSSLASGGFNAAVETIKADAAA</sequence>
<keyword evidence="4" id="KW-1185">Reference proteome</keyword>
<evidence type="ECO:0000313" key="4">
    <source>
        <dbReference type="Proteomes" id="UP001241072"/>
    </source>
</evidence>
<feature type="compositionally biased region" description="Polar residues" evidence="1">
    <location>
        <begin position="67"/>
        <end position="78"/>
    </location>
</feature>
<reference evidence="3 4" key="1">
    <citation type="submission" date="2023-07" db="EMBL/GenBank/DDBJ databases">
        <title>Protaetiibacter sp. nov WY-16 isolated from soil.</title>
        <authorList>
            <person name="Liu B."/>
            <person name="Wan Y."/>
        </authorList>
    </citation>
    <scope>NUCLEOTIDE SEQUENCE [LARGE SCALE GENOMIC DNA]</scope>
    <source>
        <strain evidence="3 4">WY-16</strain>
    </source>
</reference>
<dbReference type="Proteomes" id="UP001241072">
    <property type="component" value="Unassembled WGS sequence"/>
</dbReference>
<protein>
    <recommendedName>
        <fullName evidence="5">FMN-binding domain-containing protein</fullName>
    </recommendedName>
</protein>
<dbReference type="EMBL" id="JAUQUB010000008">
    <property type="protein sequence ID" value="MDO7883694.1"/>
    <property type="molecule type" value="Genomic_DNA"/>
</dbReference>
<evidence type="ECO:0000313" key="3">
    <source>
        <dbReference type="EMBL" id="MDO7883694.1"/>
    </source>
</evidence>
<feature type="chain" id="PRO_5047059592" description="FMN-binding domain-containing protein" evidence="2">
    <location>
        <begin position="25"/>
        <end position="158"/>
    </location>
</feature>
<proteinExistence type="predicted"/>
<dbReference type="RefSeq" id="WP_305004120.1">
    <property type="nucleotide sequence ID" value="NZ_JAUQUB010000008.1"/>
</dbReference>
<dbReference type="PROSITE" id="PS51257">
    <property type="entry name" value="PROKAR_LIPOPROTEIN"/>
    <property type="match status" value="1"/>
</dbReference>
<organism evidence="3 4">
    <name type="scientific">Antiquaquibacter soli</name>
    <dbReference type="NCBI Taxonomy" id="3064523"/>
    <lineage>
        <taxon>Bacteria</taxon>
        <taxon>Bacillati</taxon>
        <taxon>Actinomycetota</taxon>
        <taxon>Actinomycetes</taxon>
        <taxon>Micrococcales</taxon>
        <taxon>Microbacteriaceae</taxon>
        <taxon>Antiquaquibacter</taxon>
    </lineage>
</organism>
<evidence type="ECO:0008006" key="5">
    <source>
        <dbReference type="Google" id="ProtNLM"/>
    </source>
</evidence>
<feature type="compositionally biased region" description="Low complexity" evidence="1">
    <location>
        <begin position="28"/>
        <end position="57"/>
    </location>
</feature>
<evidence type="ECO:0000256" key="2">
    <source>
        <dbReference type="SAM" id="SignalP"/>
    </source>
</evidence>
<gene>
    <name evidence="3" type="ORF">Q5716_15785</name>
</gene>
<feature type="region of interest" description="Disordered" evidence="1">
    <location>
        <begin position="28"/>
        <end position="78"/>
    </location>
</feature>
<name>A0ABT9BRX2_9MICO</name>
<evidence type="ECO:0000256" key="1">
    <source>
        <dbReference type="SAM" id="MobiDB-lite"/>
    </source>
</evidence>